<name>A0AAV1SCD9_9ROSI</name>
<evidence type="ECO:0000313" key="1">
    <source>
        <dbReference type="EMBL" id="CAK7348512.1"/>
    </source>
</evidence>
<comment type="caution">
    <text evidence="1">The sequence shown here is derived from an EMBL/GenBank/DDBJ whole genome shotgun (WGS) entry which is preliminary data.</text>
</comment>
<protein>
    <submittedName>
        <fullName evidence="1">Uncharacterized protein</fullName>
    </submittedName>
</protein>
<accession>A0AAV1SCD9</accession>
<organism evidence="1 2">
    <name type="scientific">Dovyalis caffra</name>
    <dbReference type="NCBI Taxonomy" id="77055"/>
    <lineage>
        <taxon>Eukaryota</taxon>
        <taxon>Viridiplantae</taxon>
        <taxon>Streptophyta</taxon>
        <taxon>Embryophyta</taxon>
        <taxon>Tracheophyta</taxon>
        <taxon>Spermatophyta</taxon>
        <taxon>Magnoliopsida</taxon>
        <taxon>eudicotyledons</taxon>
        <taxon>Gunneridae</taxon>
        <taxon>Pentapetalae</taxon>
        <taxon>rosids</taxon>
        <taxon>fabids</taxon>
        <taxon>Malpighiales</taxon>
        <taxon>Salicaceae</taxon>
        <taxon>Flacourtieae</taxon>
        <taxon>Dovyalis</taxon>
    </lineage>
</organism>
<evidence type="ECO:0000313" key="2">
    <source>
        <dbReference type="Proteomes" id="UP001314170"/>
    </source>
</evidence>
<gene>
    <name evidence="1" type="ORF">DCAF_LOCUS21212</name>
</gene>
<dbReference type="EMBL" id="CAWUPB010001173">
    <property type="protein sequence ID" value="CAK7348512.1"/>
    <property type="molecule type" value="Genomic_DNA"/>
</dbReference>
<dbReference type="Proteomes" id="UP001314170">
    <property type="component" value="Unassembled WGS sequence"/>
</dbReference>
<sequence length="85" mass="9718">MKPDDSDLKRVCVVGSERSSVVDRERINNLCFSWDGEWLVHRDGRAGVVAKSVSTLRRSAWGEVRWKWMCENGTPSWHSVIQGQS</sequence>
<reference evidence="1 2" key="1">
    <citation type="submission" date="2024-01" db="EMBL/GenBank/DDBJ databases">
        <authorList>
            <person name="Waweru B."/>
        </authorList>
    </citation>
    <scope>NUCLEOTIDE SEQUENCE [LARGE SCALE GENOMIC DNA]</scope>
</reference>
<proteinExistence type="predicted"/>
<dbReference type="AlphaFoldDB" id="A0AAV1SCD9"/>
<keyword evidence="2" id="KW-1185">Reference proteome</keyword>